<accession>A0A0G0KLJ1</accession>
<feature type="transmembrane region" description="Helical" evidence="1">
    <location>
        <begin position="139"/>
        <end position="157"/>
    </location>
</feature>
<evidence type="ECO:0000256" key="1">
    <source>
        <dbReference type="SAM" id="Phobius"/>
    </source>
</evidence>
<reference evidence="2 3" key="1">
    <citation type="journal article" date="2015" name="Nature">
        <title>rRNA introns, odd ribosomes, and small enigmatic genomes across a large radiation of phyla.</title>
        <authorList>
            <person name="Brown C.T."/>
            <person name="Hug L.A."/>
            <person name="Thomas B.C."/>
            <person name="Sharon I."/>
            <person name="Castelle C.J."/>
            <person name="Singh A."/>
            <person name="Wilkins M.J."/>
            <person name="Williams K.H."/>
            <person name="Banfield J.F."/>
        </authorList>
    </citation>
    <scope>NUCLEOTIDE SEQUENCE [LARGE SCALE GENOMIC DNA]</scope>
</reference>
<evidence type="ECO:0000313" key="2">
    <source>
        <dbReference type="EMBL" id="KKQ50054.1"/>
    </source>
</evidence>
<feature type="transmembrane region" description="Helical" evidence="1">
    <location>
        <begin position="300"/>
        <end position="317"/>
    </location>
</feature>
<dbReference type="EMBL" id="LBTX01000009">
    <property type="protein sequence ID" value="KKQ50054.1"/>
    <property type="molecule type" value="Genomic_DNA"/>
</dbReference>
<feature type="transmembrane region" description="Helical" evidence="1">
    <location>
        <begin position="347"/>
        <end position="367"/>
    </location>
</feature>
<feature type="transmembrane region" description="Helical" evidence="1">
    <location>
        <begin position="211"/>
        <end position="231"/>
    </location>
</feature>
<feature type="transmembrane region" description="Helical" evidence="1">
    <location>
        <begin position="164"/>
        <end position="180"/>
    </location>
</feature>
<evidence type="ECO:0008006" key="4">
    <source>
        <dbReference type="Google" id="ProtNLM"/>
    </source>
</evidence>
<feature type="transmembrane region" description="Helical" evidence="1">
    <location>
        <begin position="275"/>
        <end position="293"/>
    </location>
</feature>
<name>A0A0G0KLJ1_9BACT</name>
<comment type="caution">
    <text evidence="2">The sequence shown here is derived from an EMBL/GenBank/DDBJ whole genome shotgun (WGS) entry which is preliminary data.</text>
</comment>
<keyword evidence="1" id="KW-0812">Transmembrane</keyword>
<feature type="transmembrane region" description="Helical" evidence="1">
    <location>
        <begin position="116"/>
        <end position="133"/>
    </location>
</feature>
<keyword evidence="1" id="KW-0472">Membrane</keyword>
<gene>
    <name evidence="2" type="ORF">US68_C0009G0009</name>
</gene>
<feature type="transmembrane region" description="Helical" evidence="1">
    <location>
        <begin position="323"/>
        <end position="340"/>
    </location>
</feature>
<evidence type="ECO:0000313" key="3">
    <source>
        <dbReference type="Proteomes" id="UP000034231"/>
    </source>
</evidence>
<protein>
    <recommendedName>
        <fullName evidence="4">Glycosyltransferase RgtA/B/C/D-like domain-containing protein</fullName>
    </recommendedName>
</protein>
<proteinExistence type="predicted"/>
<dbReference type="Proteomes" id="UP000034231">
    <property type="component" value="Unassembled WGS sequence"/>
</dbReference>
<sequence>MKNWLIFIVLGIIYFALAIKDPFITNNLISNLEPGPDTFYYSVPAWNLVHGNGFKMVAHGVEIRRIVPPLYGLTLVPFFKIFNDVRSYYFLNLLLDFISIYLFLILIKEFFGKEGYLLKFALGLVLVTNFYFYNLPTLLMAENLLIPLTLAAAILMIKKLDLKNFILSLLIIPILAFTKVSSFPVLVVFGIVLMIKIISSKFLYKIPKKMYWFLIPLLVLVVVVTLSKIVLPNIEALSGAGNNFSPVFLGKTLPIFLKEFVGIDGKYLWYNNQQIEKFVGILALFGMLFGLFLRKFRINIFILGSVILMVTVFHSLMSYPEGRYISTVVPLFLIFAGILFEKFKSPFLIIIFLGIYFLSRGTINGFYERKVTSLKRQILNNRLEENEVPWNYRAMENFNSYFREENNDTYLGSLINPFYVMYFGNGNYQYLPISVSQEFSGKGKGFIEKIYEDDKTIVSLYRRLLTEGKKVYVTNYYLKNYKGSKEPEYKNLEDSFKLTQVKDGCLGECKIYLVELRKK</sequence>
<keyword evidence="1" id="KW-1133">Transmembrane helix</keyword>
<feature type="transmembrane region" description="Helical" evidence="1">
    <location>
        <begin position="88"/>
        <end position="107"/>
    </location>
</feature>
<dbReference type="AlphaFoldDB" id="A0A0G0KLJ1"/>
<organism evidence="2 3">
    <name type="scientific">Candidatus Shapirobacteria bacterium GW2011_GWE1_38_10</name>
    <dbReference type="NCBI Taxonomy" id="1618488"/>
    <lineage>
        <taxon>Bacteria</taxon>
        <taxon>Candidatus Shapironibacteriota</taxon>
    </lineage>
</organism>